<evidence type="ECO:0000313" key="1">
    <source>
        <dbReference type="EMBL" id="AHC40366.1"/>
    </source>
</evidence>
<sequence length="226" mass="25609">MALLRGGILSHKLVNLSCVGLISGASISGLIYDLRHEKRVINLINKFGESISNLFDFLNNKSKRESFADLFKGEQLEKTVRATKLLFGDTSQELSKYFKISSNLFTYVLLRFLKEPSKITNKFKRFSGMLSRILKKAQEELPSLNLEGKNPYSLDIAKMSLYLGVKEGGCGEDIFENTWENHMLYRSKTNGSDLEWLKQTQRNSNNANSWSQGIDCSSLFGNSKVK</sequence>
<reference evidence="1 2" key="1">
    <citation type="journal article" date="2014" name="Genome Announc.">
        <title>Complete Genome Sequence of Mycoplasma ovis Strain Michigan, a Hemoplasma of Sheep with Two Distinct 16S rRNA Genes.</title>
        <authorList>
            <person name="Deshuillers P.L."/>
            <person name="Santos A.P."/>
            <person name="do Nascimento N.C."/>
            <person name="Hampel J.A."/>
            <person name="Bergin I.L."/>
            <person name="Dyson M.C."/>
            <person name="Messick J.B."/>
        </authorList>
    </citation>
    <scope>NUCLEOTIDE SEQUENCE [LARGE SCALE GENOMIC DNA]</scope>
    <source>
        <strain evidence="1 2">Michigan</strain>
    </source>
</reference>
<dbReference type="EMBL" id="CP006935">
    <property type="protein sequence ID" value="AHC40366.1"/>
    <property type="molecule type" value="Genomic_DNA"/>
</dbReference>
<organism evidence="1 2">
    <name type="scientific">Mycoplasma ovis str. Michigan</name>
    <dbReference type="NCBI Taxonomy" id="1415773"/>
    <lineage>
        <taxon>Bacteria</taxon>
        <taxon>Bacillati</taxon>
        <taxon>Mycoplasmatota</taxon>
        <taxon>Mollicutes</taxon>
        <taxon>Mycoplasmataceae</taxon>
        <taxon>Mycoplasma</taxon>
    </lineage>
</organism>
<keyword evidence="2" id="KW-1185">Reference proteome</keyword>
<proteinExistence type="predicted"/>
<accession>A0ABN4BN06</accession>
<dbReference type="Proteomes" id="UP000018745">
    <property type="component" value="Chromosome"/>
</dbReference>
<gene>
    <name evidence="1" type="ORF">OVS_02850</name>
</gene>
<evidence type="ECO:0000313" key="2">
    <source>
        <dbReference type="Proteomes" id="UP000018745"/>
    </source>
</evidence>
<name>A0ABN4BN06_9MOLU</name>
<protein>
    <submittedName>
        <fullName evidence="1">Uncharacterized protein</fullName>
    </submittedName>
</protein>
<dbReference type="RefSeq" id="WP_024071340.1">
    <property type="nucleotide sequence ID" value="NC_023062.1"/>
</dbReference>